<keyword evidence="6" id="KW-1185">Reference proteome</keyword>
<evidence type="ECO:0000256" key="1">
    <source>
        <dbReference type="ARBA" id="ARBA00022603"/>
    </source>
</evidence>
<dbReference type="PANTHER" id="PTHR43712">
    <property type="entry name" value="PUTATIVE (AFU_ORTHOLOGUE AFUA_4G14580)-RELATED"/>
    <property type="match status" value="1"/>
</dbReference>
<dbReference type="GeneID" id="19404835"/>
<dbReference type="InterPro" id="IPR001077">
    <property type="entry name" value="COMT_C"/>
</dbReference>
<accession>R0IE34</accession>
<gene>
    <name evidence="5" type="ORF">SETTUDRAFT_43200</name>
</gene>
<dbReference type="AlphaFoldDB" id="R0IE34"/>
<evidence type="ECO:0000313" key="5">
    <source>
        <dbReference type="EMBL" id="EOA83406.1"/>
    </source>
</evidence>
<dbReference type="EMBL" id="KB908833">
    <property type="protein sequence ID" value="EOA83406.1"/>
    <property type="molecule type" value="Genomic_DNA"/>
</dbReference>
<evidence type="ECO:0000313" key="6">
    <source>
        <dbReference type="Proteomes" id="UP000016935"/>
    </source>
</evidence>
<dbReference type="Pfam" id="PF00891">
    <property type="entry name" value="Methyltransf_2"/>
    <property type="match status" value="1"/>
</dbReference>
<dbReference type="eggNOG" id="KOG3178">
    <property type="taxonomic scope" value="Eukaryota"/>
</dbReference>
<dbReference type="SUPFAM" id="SSF53335">
    <property type="entry name" value="S-adenosyl-L-methionine-dependent methyltransferases"/>
    <property type="match status" value="1"/>
</dbReference>
<evidence type="ECO:0000256" key="2">
    <source>
        <dbReference type="ARBA" id="ARBA00022679"/>
    </source>
</evidence>
<name>R0IE34_EXST2</name>
<dbReference type="OrthoDB" id="1606438at2759"/>
<keyword evidence="1" id="KW-0489">Methyltransferase</keyword>
<feature type="domain" description="O-methyltransferase C-terminal" evidence="4">
    <location>
        <begin position="246"/>
        <end position="390"/>
    </location>
</feature>
<dbReference type="RefSeq" id="XP_008028869.1">
    <property type="nucleotide sequence ID" value="XM_008030678.1"/>
</dbReference>
<reference evidence="5 6" key="2">
    <citation type="journal article" date="2013" name="PLoS Genet.">
        <title>Comparative genome structure, secondary metabolite, and effector coding capacity across Cochliobolus pathogens.</title>
        <authorList>
            <person name="Condon B.J."/>
            <person name="Leng Y."/>
            <person name="Wu D."/>
            <person name="Bushley K.E."/>
            <person name="Ohm R.A."/>
            <person name="Otillar R."/>
            <person name="Martin J."/>
            <person name="Schackwitz W."/>
            <person name="Grimwood J."/>
            <person name="MohdZainudin N."/>
            <person name="Xue C."/>
            <person name="Wang R."/>
            <person name="Manning V.A."/>
            <person name="Dhillon B."/>
            <person name="Tu Z.J."/>
            <person name="Steffenson B.J."/>
            <person name="Salamov A."/>
            <person name="Sun H."/>
            <person name="Lowry S."/>
            <person name="LaButti K."/>
            <person name="Han J."/>
            <person name="Copeland A."/>
            <person name="Lindquist E."/>
            <person name="Barry K."/>
            <person name="Schmutz J."/>
            <person name="Baker S.E."/>
            <person name="Ciuffetti L.M."/>
            <person name="Grigoriev I.V."/>
            <person name="Zhong S."/>
            <person name="Turgeon B.G."/>
        </authorList>
    </citation>
    <scope>NUCLEOTIDE SEQUENCE [LARGE SCALE GENOMIC DNA]</scope>
    <source>
        <strain evidence="6">28A</strain>
    </source>
</reference>
<proteinExistence type="predicted"/>
<dbReference type="SUPFAM" id="SSF46785">
    <property type="entry name" value="Winged helix' DNA-binding domain"/>
    <property type="match status" value="1"/>
</dbReference>
<evidence type="ECO:0000256" key="3">
    <source>
        <dbReference type="ARBA" id="ARBA00022691"/>
    </source>
</evidence>
<organism evidence="5 6">
    <name type="scientific">Exserohilum turcicum (strain 28A)</name>
    <name type="common">Northern leaf blight fungus</name>
    <name type="synonym">Setosphaeria turcica</name>
    <dbReference type="NCBI Taxonomy" id="671987"/>
    <lineage>
        <taxon>Eukaryota</taxon>
        <taxon>Fungi</taxon>
        <taxon>Dikarya</taxon>
        <taxon>Ascomycota</taxon>
        <taxon>Pezizomycotina</taxon>
        <taxon>Dothideomycetes</taxon>
        <taxon>Pleosporomycetidae</taxon>
        <taxon>Pleosporales</taxon>
        <taxon>Pleosporineae</taxon>
        <taxon>Pleosporaceae</taxon>
        <taxon>Exserohilum</taxon>
    </lineage>
</organism>
<dbReference type="InterPro" id="IPR029063">
    <property type="entry name" value="SAM-dependent_MTases_sf"/>
</dbReference>
<keyword evidence="2" id="KW-0808">Transferase</keyword>
<sequence length="416" mass="46156">MASSPSRIAELAAAITHHTARVDGFLSEKNLPQPSFDIDCPVDLGLPADIEESRIAVLRATQELNDLLKGPKGLLFNHQSNLLVHLKLIARHDIAKKVPVNGESTFKEVAASIGLDEGAVTRILRMGIAHRIFQEPRPGVMAHSAASRQLADDHGALDWARTNVEEMWPAAEKLVEALEKWPEATEPNHTGFSLSHGTDLPFYAVLDSDPARARRFGDAMSFLATGDGFSLRHLTDGYPWQSVASGTVIDMGGSHGDAAFALARKHPDLHLIVQELPAVVANSKEQDGLNVKFMAHNFFDEQPVKGADVHYYRRVLHNWSDKYCFKALRALIPALKKGSRLLIVDTIMPPPCVLPNDIDRKIRSVDLVMLEIGNAKERTLDEWKILLQEADGRFKFREVYQPQGSKLAIIEAVWEE</sequence>
<keyword evidence="3" id="KW-0949">S-adenosyl-L-methionine</keyword>
<dbReference type="InterPro" id="IPR036388">
    <property type="entry name" value="WH-like_DNA-bd_sf"/>
</dbReference>
<reference evidence="5 6" key="1">
    <citation type="journal article" date="2012" name="PLoS Pathog.">
        <title>Diverse lifestyles and strategies of plant pathogenesis encoded in the genomes of eighteen Dothideomycetes fungi.</title>
        <authorList>
            <person name="Ohm R.A."/>
            <person name="Feau N."/>
            <person name="Henrissat B."/>
            <person name="Schoch C.L."/>
            <person name="Horwitz B.A."/>
            <person name="Barry K.W."/>
            <person name="Condon B.J."/>
            <person name="Copeland A.C."/>
            <person name="Dhillon B."/>
            <person name="Glaser F."/>
            <person name="Hesse C.N."/>
            <person name="Kosti I."/>
            <person name="LaButti K."/>
            <person name="Lindquist E.A."/>
            <person name="Lucas S."/>
            <person name="Salamov A.A."/>
            <person name="Bradshaw R.E."/>
            <person name="Ciuffetti L."/>
            <person name="Hamelin R.C."/>
            <person name="Kema G.H.J."/>
            <person name="Lawrence C."/>
            <person name="Scott J.A."/>
            <person name="Spatafora J.W."/>
            <person name="Turgeon B.G."/>
            <person name="de Wit P.J.G.M."/>
            <person name="Zhong S."/>
            <person name="Goodwin S.B."/>
            <person name="Grigoriev I.V."/>
        </authorList>
    </citation>
    <scope>NUCLEOTIDE SEQUENCE [LARGE SCALE GENOMIC DNA]</scope>
    <source>
        <strain evidence="6">28A</strain>
    </source>
</reference>
<dbReference type="Proteomes" id="UP000016935">
    <property type="component" value="Unassembled WGS sequence"/>
</dbReference>
<dbReference type="Gene3D" id="3.40.50.150">
    <property type="entry name" value="Vaccinia Virus protein VP39"/>
    <property type="match status" value="1"/>
</dbReference>
<protein>
    <recommendedName>
        <fullName evidence="4">O-methyltransferase C-terminal domain-containing protein</fullName>
    </recommendedName>
</protein>
<dbReference type="PROSITE" id="PS51683">
    <property type="entry name" value="SAM_OMT_II"/>
    <property type="match status" value="1"/>
</dbReference>
<dbReference type="InterPro" id="IPR036390">
    <property type="entry name" value="WH_DNA-bd_sf"/>
</dbReference>
<dbReference type="GO" id="GO:0032259">
    <property type="term" value="P:methylation"/>
    <property type="evidence" value="ECO:0007669"/>
    <property type="project" value="UniProtKB-KW"/>
</dbReference>
<dbReference type="InterPro" id="IPR016461">
    <property type="entry name" value="COMT-like"/>
</dbReference>
<dbReference type="Gene3D" id="1.10.10.10">
    <property type="entry name" value="Winged helix-like DNA-binding domain superfamily/Winged helix DNA-binding domain"/>
    <property type="match status" value="1"/>
</dbReference>
<evidence type="ECO:0000259" key="4">
    <source>
        <dbReference type="Pfam" id="PF00891"/>
    </source>
</evidence>
<dbReference type="HOGENOM" id="CLU_005533_1_4_1"/>
<dbReference type="PANTHER" id="PTHR43712:SF12">
    <property type="entry name" value="STERIGMATOCYSTIN 8-O-METHYLTRANSFERASE"/>
    <property type="match status" value="1"/>
</dbReference>
<dbReference type="GO" id="GO:0008171">
    <property type="term" value="F:O-methyltransferase activity"/>
    <property type="evidence" value="ECO:0007669"/>
    <property type="project" value="InterPro"/>
</dbReference>